<dbReference type="InterPro" id="IPR043136">
    <property type="entry name" value="B30.2/SPRY_sf"/>
</dbReference>
<dbReference type="InterPro" id="IPR035754">
    <property type="entry name" value="SPRY_SPSB3"/>
</dbReference>
<dbReference type="GO" id="GO:0019005">
    <property type="term" value="C:SCF ubiquitin ligase complex"/>
    <property type="evidence" value="ECO:0007669"/>
    <property type="project" value="TreeGrafter"/>
</dbReference>
<evidence type="ECO:0000256" key="1">
    <source>
        <dbReference type="ARBA" id="ARBA00022786"/>
    </source>
</evidence>
<dbReference type="PROSITE" id="PS50188">
    <property type="entry name" value="B302_SPRY"/>
    <property type="match status" value="1"/>
</dbReference>
<gene>
    <name evidence="3" type="ORF">OCBIM_22018408mg</name>
</gene>
<dbReference type="GO" id="GO:0043161">
    <property type="term" value="P:proteasome-mediated ubiquitin-dependent protein catabolic process"/>
    <property type="evidence" value="ECO:0007669"/>
    <property type="project" value="TreeGrafter"/>
</dbReference>
<dbReference type="EMBL" id="KQ430684">
    <property type="protein sequence ID" value="KOF63793.1"/>
    <property type="molecule type" value="Genomic_DNA"/>
</dbReference>
<organism evidence="3">
    <name type="scientific">Octopus bimaculoides</name>
    <name type="common">California two-spotted octopus</name>
    <dbReference type="NCBI Taxonomy" id="37653"/>
    <lineage>
        <taxon>Eukaryota</taxon>
        <taxon>Metazoa</taxon>
        <taxon>Spiralia</taxon>
        <taxon>Lophotrochozoa</taxon>
        <taxon>Mollusca</taxon>
        <taxon>Cephalopoda</taxon>
        <taxon>Coleoidea</taxon>
        <taxon>Octopodiformes</taxon>
        <taxon>Octopoda</taxon>
        <taxon>Incirrata</taxon>
        <taxon>Octopodidae</taxon>
        <taxon>Octopus</taxon>
    </lineage>
</organism>
<dbReference type="InterPro" id="IPR003877">
    <property type="entry name" value="SPRY_dom"/>
</dbReference>
<dbReference type="Pfam" id="PF00622">
    <property type="entry name" value="SPRY"/>
    <property type="match status" value="1"/>
</dbReference>
<name>A0A0L8FIW8_OCTBM</name>
<dbReference type="EMBL" id="KQ430684">
    <property type="protein sequence ID" value="KOF63795.1"/>
    <property type="molecule type" value="Genomic_DNA"/>
</dbReference>
<protein>
    <recommendedName>
        <fullName evidence="2">B30.2/SPRY domain-containing protein</fullName>
    </recommendedName>
</protein>
<dbReference type="InterPro" id="IPR050672">
    <property type="entry name" value="FBXO45-Fsn/SPSB_families"/>
</dbReference>
<dbReference type="EMBL" id="KQ430684">
    <property type="protein sequence ID" value="KOF63792.1"/>
    <property type="molecule type" value="Genomic_DNA"/>
</dbReference>
<dbReference type="OrthoDB" id="5951542at2759"/>
<dbReference type="SUPFAM" id="SSF49899">
    <property type="entry name" value="Concanavalin A-like lectins/glucanases"/>
    <property type="match status" value="1"/>
</dbReference>
<sequence>MEESEFLHKISDEDEQDRDYTCRLDIEPIATSTTSPITTSTALPSSQTTSITPDVSCSKAIFQSSLSSFETDFEDIPVTPADCQLSSNHDSNSKTFDVRQSDSERVRGALCRVFSQNYSESDSISVNSSLVTSSSSSSSRVSPKRMAKSDSFCDCYALGQEKECLCGEEDSFFDWVWDEDSKSSACLLKQDHREVLFHMDYSCGTAAVRGTTPMKDNQHYWEVKMTSTVYGTDMMVGVGTQSIDLDKYRHAFCSLLGRDEDSWGLSYTGVTHHKAQKELYTSKFGQGDIIGVHLDMWHGTMSFYKNRRPLGQ</sequence>
<evidence type="ECO:0000313" key="3">
    <source>
        <dbReference type="EMBL" id="KOF63794.1"/>
    </source>
</evidence>
<dbReference type="PANTHER" id="PTHR12245:SF5">
    <property type="entry name" value="SPRY DOMAIN-CONTAINING SOCS BOX PROTEIN 3"/>
    <property type="match status" value="1"/>
</dbReference>
<dbReference type="CDD" id="cd12876">
    <property type="entry name" value="SPRY_SOCS3"/>
    <property type="match status" value="1"/>
</dbReference>
<feature type="domain" description="B30.2/SPRY" evidence="2">
    <location>
        <begin position="155"/>
        <end position="312"/>
    </location>
</feature>
<dbReference type="Gene3D" id="2.60.120.920">
    <property type="match status" value="1"/>
</dbReference>
<dbReference type="InterPro" id="IPR013320">
    <property type="entry name" value="ConA-like_dom_sf"/>
</dbReference>
<accession>A0A0L8FIW8</accession>
<dbReference type="PANTHER" id="PTHR12245">
    <property type="entry name" value="SPRY DOMAIN CONTAINING SOCS BOX PROTEIN"/>
    <property type="match status" value="1"/>
</dbReference>
<dbReference type="EMBL" id="KQ430684">
    <property type="protein sequence ID" value="KOF63794.1"/>
    <property type="molecule type" value="Genomic_DNA"/>
</dbReference>
<proteinExistence type="predicted"/>
<dbReference type="AlphaFoldDB" id="A0A0L8FIW8"/>
<evidence type="ECO:0000259" key="2">
    <source>
        <dbReference type="PROSITE" id="PS50188"/>
    </source>
</evidence>
<dbReference type="InterPro" id="IPR001870">
    <property type="entry name" value="B30.2/SPRY"/>
</dbReference>
<dbReference type="EMBL" id="KQ430684">
    <property type="protein sequence ID" value="KOF63796.1"/>
    <property type="molecule type" value="Genomic_DNA"/>
</dbReference>
<keyword evidence="1" id="KW-0833">Ubl conjugation pathway</keyword>
<reference evidence="3" key="1">
    <citation type="submission" date="2015-07" db="EMBL/GenBank/DDBJ databases">
        <title>MeaNS - Measles Nucleotide Surveillance Program.</title>
        <authorList>
            <person name="Tran T."/>
            <person name="Druce J."/>
        </authorList>
    </citation>
    <scope>NUCLEOTIDE SEQUENCE</scope>
    <source>
        <strain evidence="3">UCB-OBI-ISO-001</strain>
        <tissue evidence="3">Gonad</tissue>
    </source>
</reference>